<keyword evidence="3" id="KW-1185">Reference proteome</keyword>
<name>A0A238KDK1_9RHOB</name>
<keyword evidence="1" id="KW-0472">Membrane</keyword>
<accession>A0A238KDK1</accession>
<proteinExistence type="predicted"/>
<evidence type="ECO:0000313" key="3">
    <source>
        <dbReference type="Proteomes" id="UP000220836"/>
    </source>
</evidence>
<dbReference type="AlphaFoldDB" id="A0A238KDK1"/>
<feature type="transmembrane region" description="Helical" evidence="1">
    <location>
        <begin position="43"/>
        <end position="61"/>
    </location>
</feature>
<gene>
    <name evidence="2" type="ORF">PEV8663_02025</name>
</gene>
<keyword evidence="1" id="KW-1133">Transmembrane helix</keyword>
<evidence type="ECO:0008006" key="4">
    <source>
        <dbReference type="Google" id="ProtNLM"/>
    </source>
</evidence>
<dbReference type="EMBL" id="FXYH01000006">
    <property type="protein sequence ID" value="SMX40514.1"/>
    <property type="molecule type" value="Genomic_DNA"/>
</dbReference>
<dbReference type="Proteomes" id="UP000220836">
    <property type="component" value="Unassembled WGS sequence"/>
</dbReference>
<feature type="transmembrane region" description="Helical" evidence="1">
    <location>
        <begin position="67"/>
        <end position="86"/>
    </location>
</feature>
<sequence length="179" mass="20412">MSLNIYVQETIFRLMPYDWITSSQSPPRAELHLWPHNALSAKGFAVMVLGFFSFASMPLVAVLGTQVFWGLLPFILLATAALYYALRKNNRDRQTLEVLTITPETIRLCHSPRNAQPKIWEAQTYWVKLAMHPTSGPVPNYITLKGNGREVELGAFLSEDERKDLYADLNDRVRQMATL</sequence>
<keyword evidence="1" id="KW-0812">Transmembrane</keyword>
<reference evidence="2 3" key="1">
    <citation type="submission" date="2017-05" db="EMBL/GenBank/DDBJ databases">
        <authorList>
            <person name="Song R."/>
            <person name="Chenine A.L."/>
            <person name="Ruprecht R.M."/>
        </authorList>
    </citation>
    <scope>NUCLEOTIDE SEQUENCE [LARGE SCALE GENOMIC DNA]</scope>
    <source>
        <strain evidence="2 3">CECT 8663</strain>
    </source>
</reference>
<evidence type="ECO:0000313" key="2">
    <source>
        <dbReference type="EMBL" id="SMX40514.1"/>
    </source>
</evidence>
<organism evidence="2 3">
    <name type="scientific">Pelagimonas varians</name>
    <dbReference type="NCBI Taxonomy" id="696760"/>
    <lineage>
        <taxon>Bacteria</taxon>
        <taxon>Pseudomonadati</taxon>
        <taxon>Pseudomonadota</taxon>
        <taxon>Alphaproteobacteria</taxon>
        <taxon>Rhodobacterales</taxon>
        <taxon>Roseobacteraceae</taxon>
        <taxon>Pelagimonas</taxon>
    </lineage>
</organism>
<protein>
    <recommendedName>
        <fullName evidence="4">Integral membrane protein (DUF2244)</fullName>
    </recommendedName>
</protein>
<dbReference type="Pfam" id="PF10003">
    <property type="entry name" value="DUF2244"/>
    <property type="match status" value="1"/>
</dbReference>
<dbReference type="RefSeq" id="WP_306456913.1">
    <property type="nucleotide sequence ID" value="NZ_FXYH01000006.1"/>
</dbReference>
<evidence type="ECO:0000256" key="1">
    <source>
        <dbReference type="SAM" id="Phobius"/>
    </source>
</evidence>
<dbReference type="InterPro" id="IPR019253">
    <property type="entry name" value="DUF2244_TM"/>
</dbReference>